<feature type="compositionally biased region" description="Basic residues" evidence="1">
    <location>
        <begin position="164"/>
        <end position="173"/>
    </location>
</feature>
<keyword evidence="3" id="KW-1185">Reference proteome</keyword>
<protein>
    <submittedName>
        <fullName evidence="2">Uncharacterized protein</fullName>
    </submittedName>
</protein>
<dbReference type="InterPro" id="IPR040276">
    <property type="entry name" value="At4g26450-like"/>
</dbReference>
<feature type="region of interest" description="Disordered" evidence="1">
    <location>
        <begin position="1"/>
        <end position="77"/>
    </location>
</feature>
<sequence length="733" mass="79878">MHPRHRNTGNGFRSSSMGVGLASSRISPEGSVRGHGGGYGNDYRNFNHPSGFGRGQGYPKSYQSSQSLPPPRRGGGSVDIFMEAGRLAAEYLVSQGLLPSTVLSGKWQGGSLRRESSEFQELGPLREEGRTSTAAPPHSGHFGPDSGSGRRHPNDEYSSAPSRNHLRGRRRSTSFRSSGSDWSGQDYSRGNNYNDRARASPDTEAYDDTDNLYAYGNQQQTGEEVGSELQDPEPLKLERKGDTPEDSGPELVKYPLPDDAGSKASTSAVGRDLPSEPQLAKDSDDLSNIDSGSEEVKNSTNINETEKHCVVEKLSVQNEADGGGNTLVKQETDLLAFCRFTKFPTKTRSALAYKASKADPITTVSERPSVINTNRESEISLDSNPSSCALSGAVSAKKHDVEILNSERSKPEAVVKTGTIEELYPRFGEKASSLTSQSFQHGPFWNESKEESCQSPAVIGRSDLMFEERGQKRSLDESDVGEGNKKPREWIPLMTSKEDESFDLLKFDKTKVSSEESKPACDNEVIVAPDCVNSVDGFHFIKGGGEQCVDYAQEKQLFPNSFKICDLNLMEASDIHDNHENNPLLIFPSISETKRERTPVDIDLSISKATEFGQNSVVAGGKEIEIIDLEDDSAAEVDKTFHNADRKSETVFTGLDGFPNNAQNSGDMPDVQDGYGLMISELLGAEFPNCASVQGDINSMHNEMPLSNGEGALADDDLIYMSLGEIPLSMPEF</sequence>
<accession>A0ABP0XKA4</accession>
<proteinExistence type="predicted"/>
<dbReference type="EMBL" id="OZ021735">
    <property type="protein sequence ID" value="CAK9308612.1"/>
    <property type="molecule type" value="Genomic_DNA"/>
</dbReference>
<dbReference type="Proteomes" id="UP001642487">
    <property type="component" value="Chromosome 1"/>
</dbReference>
<organism evidence="2 3">
    <name type="scientific">Citrullus colocynthis</name>
    <name type="common">colocynth</name>
    <dbReference type="NCBI Taxonomy" id="252529"/>
    <lineage>
        <taxon>Eukaryota</taxon>
        <taxon>Viridiplantae</taxon>
        <taxon>Streptophyta</taxon>
        <taxon>Embryophyta</taxon>
        <taxon>Tracheophyta</taxon>
        <taxon>Spermatophyta</taxon>
        <taxon>Magnoliopsida</taxon>
        <taxon>eudicotyledons</taxon>
        <taxon>Gunneridae</taxon>
        <taxon>Pentapetalae</taxon>
        <taxon>rosids</taxon>
        <taxon>fabids</taxon>
        <taxon>Cucurbitales</taxon>
        <taxon>Cucurbitaceae</taxon>
        <taxon>Benincaseae</taxon>
        <taxon>Citrullus</taxon>
    </lineage>
</organism>
<name>A0ABP0XKA4_9ROSI</name>
<feature type="compositionally biased region" description="Low complexity" evidence="1">
    <location>
        <begin position="174"/>
        <end position="184"/>
    </location>
</feature>
<reference evidence="2 3" key="1">
    <citation type="submission" date="2024-03" db="EMBL/GenBank/DDBJ databases">
        <authorList>
            <person name="Gkanogiannis A."/>
            <person name="Becerra Lopez-Lavalle L."/>
        </authorList>
    </citation>
    <scope>NUCLEOTIDE SEQUENCE [LARGE SCALE GENOMIC DNA]</scope>
</reference>
<evidence type="ECO:0000313" key="3">
    <source>
        <dbReference type="Proteomes" id="UP001642487"/>
    </source>
</evidence>
<gene>
    <name evidence="2" type="ORF">CITCOLO1_LOCUS125</name>
</gene>
<feature type="region of interest" description="Disordered" evidence="1">
    <location>
        <begin position="105"/>
        <end position="304"/>
    </location>
</feature>
<evidence type="ECO:0000256" key="1">
    <source>
        <dbReference type="SAM" id="MobiDB-lite"/>
    </source>
</evidence>
<feature type="compositionally biased region" description="Polar residues" evidence="1">
    <location>
        <begin position="185"/>
        <end position="194"/>
    </location>
</feature>
<dbReference type="PANTHER" id="PTHR36056">
    <property type="entry name" value="PROTEIN, PUTATIVE-RELATED"/>
    <property type="match status" value="1"/>
</dbReference>
<feature type="compositionally biased region" description="Basic and acidic residues" evidence="1">
    <location>
        <begin position="233"/>
        <end position="243"/>
    </location>
</feature>
<dbReference type="PANTHER" id="PTHR36056:SF1">
    <property type="entry name" value="PROTEIN, PUTATIVE-RELATED"/>
    <property type="match status" value="1"/>
</dbReference>
<feature type="compositionally biased region" description="Polar residues" evidence="1">
    <location>
        <begin position="8"/>
        <end position="17"/>
    </location>
</feature>
<evidence type="ECO:0000313" key="2">
    <source>
        <dbReference type="EMBL" id="CAK9308612.1"/>
    </source>
</evidence>